<accession>A0A9P1DDJ7</accession>
<evidence type="ECO:0000313" key="2">
    <source>
        <dbReference type="EMBL" id="CAI4007988.1"/>
    </source>
</evidence>
<dbReference type="Proteomes" id="UP001152797">
    <property type="component" value="Unassembled WGS sequence"/>
</dbReference>
<comment type="caution">
    <text evidence="2">The sequence shown here is derived from an EMBL/GenBank/DDBJ whole genome shotgun (WGS) entry which is preliminary data.</text>
</comment>
<evidence type="ECO:0000256" key="1">
    <source>
        <dbReference type="SAM" id="Phobius"/>
    </source>
</evidence>
<dbReference type="EMBL" id="CAMXCT010004173">
    <property type="protein sequence ID" value="CAI4007988.1"/>
    <property type="molecule type" value="Genomic_DNA"/>
</dbReference>
<name>A0A9P1DDJ7_9DINO</name>
<gene>
    <name evidence="2" type="ORF">C1SCF055_LOCUS33481</name>
</gene>
<reference evidence="3" key="2">
    <citation type="submission" date="2024-04" db="EMBL/GenBank/DDBJ databases">
        <authorList>
            <person name="Chen Y."/>
            <person name="Shah S."/>
            <person name="Dougan E. K."/>
            <person name="Thang M."/>
            <person name="Chan C."/>
        </authorList>
    </citation>
    <scope>NUCLEOTIDE SEQUENCE [LARGE SCALE GENOMIC DNA]</scope>
</reference>
<evidence type="ECO:0000313" key="4">
    <source>
        <dbReference type="EMBL" id="CAL4795300.1"/>
    </source>
</evidence>
<proteinExistence type="predicted"/>
<keyword evidence="1" id="KW-1133">Transmembrane helix</keyword>
<evidence type="ECO:0000313" key="3">
    <source>
        <dbReference type="EMBL" id="CAL1161363.1"/>
    </source>
</evidence>
<keyword evidence="1" id="KW-0812">Transmembrane</keyword>
<organism evidence="2">
    <name type="scientific">Cladocopium goreaui</name>
    <dbReference type="NCBI Taxonomy" id="2562237"/>
    <lineage>
        <taxon>Eukaryota</taxon>
        <taxon>Sar</taxon>
        <taxon>Alveolata</taxon>
        <taxon>Dinophyceae</taxon>
        <taxon>Suessiales</taxon>
        <taxon>Symbiodiniaceae</taxon>
        <taxon>Cladocopium</taxon>
    </lineage>
</organism>
<protein>
    <submittedName>
        <fullName evidence="4">Calmodulin-like protein 12</fullName>
    </submittedName>
</protein>
<evidence type="ECO:0000313" key="5">
    <source>
        <dbReference type="Proteomes" id="UP001152797"/>
    </source>
</evidence>
<keyword evidence="1" id="KW-0472">Membrane</keyword>
<feature type="transmembrane region" description="Helical" evidence="1">
    <location>
        <begin position="31"/>
        <end position="49"/>
    </location>
</feature>
<dbReference type="EMBL" id="CAMXCT020004173">
    <property type="protein sequence ID" value="CAL1161363.1"/>
    <property type="molecule type" value="Genomic_DNA"/>
</dbReference>
<dbReference type="EMBL" id="CAMXCT030004173">
    <property type="protein sequence ID" value="CAL4795300.1"/>
    <property type="molecule type" value="Genomic_DNA"/>
</dbReference>
<keyword evidence="5" id="KW-1185">Reference proteome</keyword>
<feature type="transmembrane region" description="Helical" evidence="1">
    <location>
        <begin position="5"/>
        <end position="25"/>
    </location>
</feature>
<reference evidence="2" key="1">
    <citation type="submission" date="2022-10" db="EMBL/GenBank/DDBJ databases">
        <authorList>
            <person name="Chen Y."/>
            <person name="Dougan E. K."/>
            <person name="Chan C."/>
            <person name="Rhodes N."/>
            <person name="Thang M."/>
        </authorList>
    </citation>
    <scope>NUCLEOTIDE SEQUENCE</scope>
</reference>
<dbReference type="AlphaFoldDB" id="A0A9P1DDJ7"/>
<sequence length="153" mass="17019">MQYQYITYIIIYIHIYIFIYTHYITIVNYNLIVYNAVGIVELCAVVLAARRGAAASQADPGALIGEKLRTEEDVLFLPSAKLRGFEGLSASEAEVVLTMLLAPYLRIPLLLGFLGTWQRVGALADDRLQGVLEAAVFEPGPWRSTTCPREVPK</sequence>
<feature type="non-terminal residue" evidence="2">
    <location>
        <position position="153"/>
    </location>
</feature>